<dbReference type="Gene3D" id="1.25.40.60">
    <property type="match status" value="1"/>
</dbReference>
<dbReference type="FunCoup" id="A0A162PY51">
    <property type="interactions" value="469"/>
</dbReference>
<dbReference type="InterPro" id="IPR027482">
    <property type="entry name" value="Sec1-like_dom2"/>
</dbReference>
<dbReference type="Proteomes" id="UP000077315">
    <property type="component" value="Unassembled WGS sequence"/>
</dbReference>
<keyword evidence="3" id="KW-1185">Reference proteome</keyword>
<dbReference type="STRING" id="763407.A0A162PY51"/>
<dbReference type="Gene3D" id="3.40.50.1910">
    <property type="match status" value="1"/>
</dbReference>
<sequence>MNVIKAVQHYVDKMIDDVPGMKALLLDIETTPIVSLVMTQSALLTKECYLIDRVDNRNRGKMKHLKCICFLRPTPETIRYLIDELRDPAYGDYFLYFSNTMMKSDIERLAEVDEHEVVREVQEYFGDYQAINPDFFSLGIPSSELFGDNMESWNQSTFDQTVRGISSVLLSLKKKPLIRYEGASVMAKRLAIEVQRNIKQEGQLFDFRRPDTPPILLILDRRNDPITPLLTQWTYQAMVHELIGIHHGRVDMSTVPDIRNELKEIVLSPDQDPFFEKSMYLNLGDLGANIKQHVDEYQSKANSNRNIESIADMKRFVEEYPEFRKLSSNVSKHVALVSELSRRVAQENLLRISEVEQGIACNGNHSNDLKAVQQLIEDPNVDDQSKICLVLLYALRYESSPNNSIKALVGMLDNIGISEQKTMLVPAILRYAGYRQRQDDLFSNQTFLSRSKSALKGLKGVENVYTQHTPLLGETLDQLIKARLKDTSYPSVDGTATMPRERPQDIIVFMVGGATFEEARYVAQLNASTPGVRIVLGGTCVHNAKSFLEQISQIQN</sequence>
<dbReference type="InterPro" id="IPR043127">
    <property type="entry name" value="Sec-1-like_dom3a"/>
</dbReference>
<evidence type="ECO:0008006" key="4">
    <source>
        <dbReference type="Google" id="ProtNLM"/>
    </source>
</evidence>
<dbReference type="InParanoid" id="A0A162PY51"/>
<proteinExistence type="inferred from homology"/>
<evidence type="ECO:0000313" key="2">
    <source>
        <dbReference type="EMBL" id="OAD75306.1"/>
    </source>
</evidence>
<dbReference type="InterPro" id="IPR001619">
    <property type="entry name" value="Sec1-like"/>
</dbReference>
<dbReference type="InterPro" id="IPR043154">
    <property type="entry name" value="Sec-1-like_dom1"/>
</dbReference>
<evidence type="ECO:0000313" key="3">
    <source>
        <dbReference type="Proteomes" id="UP000077315"/>
    </source>
</evidence>
<dbReference type="InterPro" id="IPR036045">
    <property type="entry name" value="Sec1-like_sf"/>
</dbReference>
<accession>A0A162PY51</accession>
<dbReference type="EMBL" id="KV440977">
    <property type="protein sequence ID" value="OAD75306.1"/>
    <property type="molecule type" value="Genomic_DNA"/>
</dbReference>
<evidence type="ECO:0000256" key="1">
    <source>
        <dbReference type="ARBA" id="ARBA00009884"/>
    </source>
</evidence>
<dbReference type="Gene3D" id="3.90.830.10">
    <property type="entry name" value="Syntaxin Binding Protein 1, Chain A, domain 2"/>
    <property type="match status" value="1"/>
</dbReference>
<dbReference type="SUPFAM" id="SSF56815">
    <property type="entry name" value="Sec1/munc18-like (SM) proteins"/>
    <property type="match status" value="1"/>
</dbReference>
<protein>
    <recommendedName>
        <fullName evidence="4">Sec1-like protein</fullName>
    </recommendedName>
</protein>
<dbReference type="VEuPathDB" id="FungiDB:PHYBLDRAFT_30596"/>
<dbReference type="GeneID" id="29000872"/>
<dbReference type="AlphaFoldDB" id="A0A162PY51"/>
<gene>
    <name evidence="2" type="ORF">PHYBLDRAFT_30596</name>
</gene>
<dbReference type="RefSeq" id="XP_018293346.1">
    <property type="nucleotide sequence ID" value="XM_018439966.1"/>
</dbReference>
<dbReference type="Gene3D" id="3.40.50.2060">
    <property type="match status" value="1"/>
</dbReference>
<dbReference type="GO" id="GO:0016192">
    <property type="term" value="P:vesicle-mediated transport"/>
    <property type="evidence" value="ECO:0007669"/>
    <property type="project" value="InterPro"/>
</dbReference>
<name>A0A162PY51_PHYB8</name>
<reference evidence="3" key="1">
    <citation type="submission" date="2015-06" db="EMBL/GenBank/DDBJ databases">
        <title>Expansion of signal transduction pathways in fungi by whole-genome duplication.</title>
        <authorList>
            <consortium name="DOE Joint Genome Institute"/>
            <person name="Corrochano L.M."/>
            <person name="Kuo A."/>
            <person name="Marcet-Houben M."/>
            <person name="Polaino S."/>
            <person name="Salamov A."/>
            <person name="Villalobos J.M."/>
            <person name="Alvarez M.I."/>
            <person name="Avalos J."/>
            <person name="Benito E.P."/>
            <person name="Benoit I."/>
            <person name="Burger G."/>
            <person name="Camino L.P."/>
            <person name="Canovas D."/>
            <person name="Cerda-Olmedo E."/>
            <person name="Cheng J.-F."/>
            <person name="Dominguez A."/>
            <person name="Elias M."/>
            <person name="Eslava A.P."/>
            <person name="Glaser F."/>
            <person name="Grimwood J."/>
            <person name="Gutierrez G."/>
            <person name="Heitman J."/>
            <person name="Henrissat B."/>
            <person name="Iturriaga E.A."/>
            <person name="Lang B.F."/>
            <person name="Lavin J.L."/>
            <person name="Lee S."/>
            <person name="Li W."/>
            <person name="Lindquist E."/>
            <person name="Lopez-Garcia S."/>
            <person name="Luque E.M."/>
            <person name="Marcos A.T."/>
            <person name="Martin J."/>
            <person name="McCluskey K."/>
            <person name="Medina H.R."/>
            <person name="Miralles-Duran A."/>
            <person name="Miyazaki A."/>
            <person name="Munoz-Torres E."/>
            <person name="Oguiza J.A."/>
            <person name="Ohm R."/>
            <person name="Olmedo M."/>
            <person name="Orejas M."/>
            <person name="Ortiz-Castellanos L."/>
            <person name="Pisabarro A.G."/>
            <person name="Rodriguez-Romero J."/>
            <person name="Ruiz-Herrera J."/>
            <person name="Ruiz-Vazquez R."/>
            <person name="Sanz C."/>
            <person name="Schackwitz W."/>
            <person name="Schmutz J."/>
            <person name="Shahriari M."/>
            <person name="Shelest E."/>
            <person name="Silva-Franco F."/>
            <person name="Soanes D."/>
            <person name="Syed K."/>
            <person name="Tagua V.G."/>
            <person name="Talbot N.J."/>
            <person name="Thon M."/>
            <person name="De vries R.P."/>
            <person name="Wiebenga A."/>
            <person name="Yadav J.S."/>
            <person name="Braun E.L."/>
            <person name="Baker S."/>
            <person name="Garre V."/>
            <person name="Horwitz B."/>
            <person name="Torres-Martinez S."/>
            <person name="Idnurm A."/>
            <person name="Herrera-Estrella A."/>
            <person name="Gabaldon T."/>
            <person name="Grigoriev I.V."/>
        </authorList>
    </citation>
    <scope>NUCLEOTIDE SEQUENCE [LARGE SCALE GENOMIC DNA]</scope>
    <source>
        <strain evidence="3">NRRL 1555(-)</strain>
    </source>
</reference>
<organism evidence="2 3">
    <name type="scientific">Phycomyces blakesleeanus (strain ATCC 8743b / DSM 1359 / FGSC 10004 / NBRC 33097 / NRRL 1555)</name>
    <dbReference type="NCBI Taxonomy" id="763407"/>
    <lineage>
        <taxon>Eukaryota</taxon>
        <taxon>Fungi</taxon>
        <taxon>Fungi incertae sedis</taxon>
        <taxon>Mucoromycota</taxon>
        <taxon>Mucoromycotina</taxon>
        <taxon>Mucoromycetes</taxon>
        <taxon>Mucorales</taxon>
        <taxon>Phycomycetaceae</taxon>
        <taxon>Phycomyces</taxon>
    </lineage>
</organism>
<dbReference type="PIRSF" id="PIRSF005715">
    <property type="entry name" value="VPS45_Sec1"/>
    <property type="match status" value="1"/>
</dbReference>
<dbReference type="PANTHER" id="PTHR11679">
    <property type="entry name" value="VESICLE PROTEIN SORTING-ASSOCIATED"/>
    <property type="match status" value="1"/>
</dbReference>
<dbReference type="OrthoDB" id="10266265at2759"/>
<comment type="similarity">
    <text evidence="1">Belongs to the STXBP/unc-18/SEC1 family.</text>
</comment>
<dbReference type="Pfam" id="PF00995">
    <property type="entry name" value="Sec1"/>
    <property type="match status" value="1"/>
</dbReference>